<dbReference type="Proteomes" id="UP000075920">
    <property type="component" value="Unassembled WGS sequence"/>
</dbReference>
<accession>A0A182WQ61</accession>
<evidence type="ECO:0000313" key="1">
    <source>
        <dbReference type="EnsemblMetazoa" id="AMIN014789-PA"/>
    </source>
</evidence>
<organism evidence="1 2">
    <name type="scientific">Anopheles minimus</name>
    <dbReference type="NCBI Taxonomy" id="112268"/>
    <lineage>
        <taxon>Eukaryota</taxon>
        <taxon>Metazoa</taxon>
        <taxon>Ecdysozoa</taxon>
        <taxon>Arthropoda</taxon>
        <taxon>Hexapoda</taxon>
        <taxon>Insecta</taxon>
        <taxon>Pterygota</taxon>
        <taxon>Neoptera</taxon>
        <taxon>Endopterygota</taxon>
        <taxon>Diptera</taxon>
        <taxon>Nematocera</taxon>
        <taxon>Culicoidea</taxon>
        <taxon>Culicidae</taxon>
        <taxon>Anophelinae</taxon>
        <taxon>Anopheles</taxon>
    </lineage>
</organism>
<name>A0A182WQ61_9DIPT</name>
<proteinExistence type="predicted"/>
<dbReference type="AlphaFoldDB" id="A0A182WQ61"/>
<protein>
    <submittedName>
        <fullName evidence="1">Uncharacterized protein</fullName>
    </submittedName>
</protein>
<sequence>MICFFPKFHGLARPDAIVSLKSVQSNTIPHQNLRVVHCARRKERMCMSNGPYPVGKIFLYGAQEN</sequence>
<reference evidence="2" key="1">
    <citation type="submission" date="2013-03" db="EMBL/GenBank/DDBJ databases">
        <title>The Genome Sequence of Anopheles minimus MINIMUS1.</title>
        <authorList>
            <consortium name="The Broad Institute Genomics Platform"/>
            <person name="Neafsey D.E."/>
            <person name="Walton C."/>
            <person name="Walker B."/>
            <person name="Young S.K."/>
            <person name="Zeng Q."/>
            <person name="Gargeya S."/>
            <person name="Fitzgerald M."/>
            <person name="Haas B."/>
            <person name="Abouelleil A."/>
            <person name="Allen A.W."/>
            <person name="Alvarado L."/>
            <person name="Arachchi H.M."/>
            <person name="Berlin A.M."/>
            <person name="Chapman S.B."/>
            <person name="Gainer-Dewar J."/>
            <person name="Goldberg J."/>
            <person name="Griggs A."/>
            <person name="Gujja S."/>
            <person name="Hansen M."/>
            <person name="Howarth C."/>
            <person name="Imamovic A."/>
            <person name="Ireland A."/>
            <person name="Larimer J."/>
            <person name="McCowan C."/>
            <person name="Murphy C."/>
            <person name="Pearson M."/>
            <person name="Poon T.W."/>
            <person name="Priest M."/>
            <person name="Roberts A."/>
            <person name="Saif S."/>
            <person name="Shea T."/>
            <person name="Sisk P."/>
            <person name="Sykes S."/>
            <person name="Wortman J."/>
            <person name="Nusbaum C."/>
            <person name="Birren B."/>
        </authorList>
    </citation>
    <scope>NUCLEOTIDE SEQUENCE [LARGE SCALE GENOMIC DNA]</scope>
    <source>
        <strain evidence="2">MINIMUS1</strain>
    </source>
</reference>
<keyword evidence="2" id="KW-1185">Reference proteome</keyword>
<evidence type="ECO:0000313" key="2">
    <source>
        <dbReference type="Proteomes" id="UP000075920"/>
    </source>
</evidence>
<reference evidence="1" key="2">
    <citation type="submission" date="2020-05" db="UniProtKB">
        <authorList>
            <consortium name="EnsemblMetazoa"/>
        </authorList>
    </citation>
    <scope>IDENTIFICATION</scope>
    <source>
        <strain evidence="1">MINIMUS1</strain>
    </source>
</reference>
<dbReference type="VEuPathDB" id="VectorBase:AMIN014789"/>
<dbReference type="EnsemblMetazoa" id="AMIN014789-RA">
    <property type="protein sequence ID" value="AMIN014789-PA"/>
    <property type="gene ID" value="AMIN014789"/>
</dbReference>